<keyword evidence="1" id="KW-0472">Membrane</keyword>
<dbReference type="RefSeq" id="WP_234864019.1">
    <property type="nucleotide sequence ID" value="NZ_JAKEVY010000001.1"/>
</dbReference>
<dbReference type="EMBL" id="JAKEVY010000001">
    <property type="protein sequence ID" value="MCF1713489.1"/>
    <property type="molecule type" value="Genomic_DNA"/>
</dbReference>
<evidence type="ECO:0000313" key="2">
    <source>
        <dbReference type="EMBL" id="MCF1713489.1"/>
    </source>
</evidence>
<reference evidence="2 3" key="1">
    <citation type="submission" date="2022-01" db="EMBL/GenBank/DDBJ databases">
        <title>Flavihumibacter sp. nov., isolated from sediment of a river.</title>
        <authorList>
            <person name="Liu H."/>
        </authorList>
    </citation>
    <scope>NUCLEOTIDE SEQUENCE [LARGE SCALE GENOMIC DNA]</scope>
    <source>
        <strain evidence="2 3">RY-1</strain>
    </source>
</reference>
<feature type="transmembrane region" description="Helical" evidence="1">
    <location>
        <begin position="196"/>
        <end position="213"/>
    </location>
</feature>
<feature type="transmembrane region" description="Helical" evidence="1">
    <location>
        <begin position="258"/>
        <end position="276"/>
    </location>
</feature>
<sequence>MREGKFLQSNIEKWKSIQEDGAAGPDELATQFTELVNDLGYAKTFYPKSQVTVYLNGLASSKYLSIYSNKKEETSRLRRFFVIELPLVVRKHHQMLFYSLLVFVVFALIAVFSSAQDQEFVRGVLGNQYVEMTEENITKGDPFGVYKQEGELYMFLAIALNNIRVAFNMFVAGFFAGIGTVYMLFQNGVMLGSFQYFFFAKGLGWESILVIWIHGALEISAIVIAGGAGLIVGRSLLFPGTYTHLQSLRMGVKDGLKIMIGLVPVFLCAAFFEGYITRHTGMPVWLSLFILIGSFTFIGWYFIYYPVRLAKKIQLEKQV</sequence>
<evidence type="ECO:0000256" key="1">
    <source>
        <dbReference type="SAM" id="Phobius"/>
    </source>
</evidence>
<feature type="transmembrane region" description="Helical" evidence="1">
    <location>
        <begin position="165"/>
        <end position="184"/>
    </location>
</feature>
<dbReference type="Proteomes" id="UP001200145">
    <property type="component" value="Unassembled WGS sequence"/>
</dbReference>
<name>A0ABS9BCT5_9BACT</name>
<comment type="caution">
    <text evidence="2">The sequence shown here is derived from an EMBL/GenBank/DDBJ whole genome shotgun (WGS) entry which is preliminary data.</text>
</comment>
<organism evidence="2 3">
    <name type="scientific">Flavihumibacter fluminis</name>
    <dbReference type="NCBI Taxonomy" id="2909236"/>
    <lineage>
        <taxon>Bacteria</taxon>
        <taxon>Pseudomonadati</taxon>
        <taxon>Bacteroidota</taxon>
        <taxon>Chitinophagia</taxon>
        <taxon>Chitinophagales</taxon>
        <taxon>Chitinophagaceae</taxon>
        <taxon>Flavihumibacter</taxon>
    </lineage>
</organism>
<keyword evidence="1" id="KW-0812">Transmembrane</keyword>
<dbReference type="PANTHER" id="PTHR35337:SF1">
    <property type="entry name" value="SLR1478 PROTEIN"/>
    <property type="match status" value="1"/>
</dbReference>
<accession>A0ABS9BCT5</accession>
<proteinExistence type="predicted"/>
<evidence type="ECO:0000313" key="3">
    <source>
        <dbReference type="Proteomes" id="UP001200145"/>
    </source>
</evidence>
<feature type="transmembrane region" description="Helical" evidence="1">
    <location>
        <begin position="219"/>
        <end position="237"/>
    </location>
</feature>
<dbReference type="InterPro" id="IPR002798">
    <property type="entry name" value="SpoIIM-like"/>
</dbReference>
<feature type="transmembrane region" description="Helical" evidence="1">
    <location>
        <begin position="282"/>
        <end position="304"/>
    </location>
</feature>
<gene>
    <name evidence="2" type="ORF">L0U88_02460</name>
</gene>
<keyword evidence="3" id="KW-1185">Reference proteome</keyword>
<dbReference type="PANTHER" id="PTHR35337">
    <property type="entry name" value="SLR1478 PROTEIN"/>
    <property type="match status" value="1"/>
</dbReference>
<keyword evidence="1" id="KW-1133">Transmembrane helix</keyword>
<protein>
    <submittedName>
        <fullName evidence="2">Stage II sporulation protein M</fullName>
    </submittedName>
</protein>
<feature type="transmembrane region" description="Helical" evidence="1">
    <location>
        <begin position="95"/>
        <end position="115"/>
    </location>
</feature>
<dbReference type="Pfam" id="PF01944">
    <property type="entry name" value="SpoIIM"/>
    <property type="match status" value="1"/>
</dbReference>